<comment type="caution">
    <text evidence="2">The sequence shown here is derived from an EMBL/GenBank/DDBJ whole genome shotgun (WGS) entry which is preliminary data.</text>
</comment>
<dbReference type="CDD" id="cd04301">
    <property type="entry name" value="NAT_SF"/>
    <property type="match status" value="1"/>
</dbReference>
<dbReference type="SUPFAM" id="SSF55729">
    <property type="entry name" value="Acyl-CoA N-acyltransferases (Nat)"/>
    <property type="match status" value="1"/>
</dbReference>
<reference evidence="2 3" key="1">
    <citation type="submission" date="2020-10" db="EMBL/GenBank/DDBJ databases">
        <title>Ca. Dormibacterota MAGs.</title>
        <authorList>
            <person name="Montgomery K."/>
        </authorList>
    </citation>
    <scope>NUCLEOTIDE SEQUENCE [LARGE SCALE GENOMIC DNA]</scope>
    <source>
        <strain evidence="2">SC8812_S17_18</strain>
    </source>
</reference>
<dbReference type="Pfam" id="PF00583">
    <property type="entry name" value="Acetyltransf_1"/>
    <property type="match status" value="1"/>
</dbReference>
<dbReference type="PROSITE" id="PS51186">
    <property type="entry name" value="GNAT"/>
    <property type="match status" value="1"/>
</dbReference>
<protein>
    <submittedName>
        <fullName evidence="2">GNAT family N-acetyltransferase</fullName>
    </submittedName>
</protein>
<dbReference type="Proteomes" id="UP000606991">
    <property type="component" value="Unassembled WGS sequence"/>
</dbReference>
<dbReference type="InterPro" id="IPR000182">
    <property type="entry name" value="GNAT_dom"/>
</dbReference>
<evidence type="ECO:0000313" key="2">
    <source>
        <dbReference type="EMBL" id="MBJ7594260.1"/>
    </source>
</evidence>
<feature type="domain" description="N-acetyltransferase" evidence="1">
    <location>
        <begin position="115"/>
        <end position="251"/>
    </location>
</feature>
<dbReference type="RefSeq" id="WP_337310298.1">
    <property type="nucleotide sequence ID" value="NZ_JAEKNS010000059.1"/>
</dbReference>
<dbReference type="InterPro" id="IPR016181">
    <property type="entry name" value="Acyl_CoA_acyltransferase"/>
</dbReference>
<dbReference type="Gene3D" id="3.40.630.30">
    <property type="match status" value="1"/>
</dbReference>
<proteinExistence type="predicted"/>
<dbReference type="AlphaFoldDB" id="A0A934MZ44"/>
<dbReference type="GO" id="GO:0016747">
    <property type="term" value="F:acyltransferase activity, transferring groups other than amino-acyl groups"/>
    <property type="evidence" value="ECO:0007669"/>
    <property type="project" value="InterPro"/>
</dbReference>
<evidence type="ECO:0000313" key="3">
    <source>
        <dbReference type="Proteomes" id="UP000606991"/>
    </source>
</evidence>
<dbReference type="EMBL" id="JAEKNS010000059">
    <property type="protein sequence ID" value="MBJ7594260.1"/>
    <property type="molecule type" value="Genomic_DNA"/>
</dbReference>
<evidence type="ECO:0000259" key="1">
    <source>
        <dbReference type="PROSITE" id="PS51186"/>
    </source>
</evidence>
<gene>
    <name evidence="2" type="ORF">JF886_05240</name>
</gene>
<organism evidence="2 3">
    <name type="scientific">Candidatus Aeolococcus gillhamiae</name>
    <dbReference type="NCBI Taxonomy" id="3127015"/>
    <lineage>
        <taxon>Bacteria</taxon>
        <taxon>Bacillati</taxon>
        <taxon>Candidatus Dormiibacterota</taxon>
        <taxon>Candidatus Dormibacteria</taxon>
        <taxon>Candidatus Aeolococcales</taxon>
        <taxon>Candidatus Aeolococcaceae</taxon>
        <taxon>Candidatus Aeolococcus</taxon>
    </lineage>
</organism>
<sequence length="258" mass="28070">MASPQVSTHIHQLLDEHWTAALNVEPSVWRDAEVVVASHPEPSHRDHVYLIRREDSCIIVVPQALVGSTTVACASWPSAAVFDRAFVRTLYGDEVAAIHGPFWLGYATEESFRRVEGRGSRRLHGAEDAAALATLLRQVPEEEAVDAGFDVAPRREYGCFVGDQLVCAGTLTPFRGMAANIGVLTDPAHRNQGIGTAMLSALTADALAQSRTAQFRVLVENRPALRIARVLGYVEDGHTFEVVLRPADRAQAGVQVKT</sequence>
<name>A0A934MZ44_9BACT</name>
<accession>A0A934MZ44</accession>